<name>A0A6A6AI19_9PLEO</name>
<dbReference type="PANTHER" id="PTHR46517">
    <property type="entry name" value="FRUCTOSE-2,6-BISPHOSPHATASE TIGAR"/>
    <property type="match status" value="1"/>
</dbReference>
<gene>
    <name evidence="4" type="ORF">P153DRAFT_374614</name>
</gene>
<sequence>MARSMRLFLIRHGETVDNVAQRYAGVRDSPLTCHGFQQATRLGQHFRALELSFTHIFSSNLQRTVKTAGQIREAQMLLAGDEDPTRRVPDVVQLPVIMERDFGSMEGKKPYERTQEYVDSPGFVAKESKESLARRANVFLDDHLLPLLEESSEADDLVVAIVSHGIFLSSLWRCLLLRLPHKSVTFASGLMLGPRVSLEQLGGWSNTGFLELLMTQVALEASRHTSDTPSPQVPNLPLPTDALPADAVIDKDEIAQQQLPELPSFPVLTAQKSPTRIARGCTTTILTVNGKDHLQNLKRAGGGFGTSRHDASQKSIQTYFKRRKLA</sequence>
<evidence type="ECO:0000256" key="2">
    <source>
        <dbReference type="PIRSR" id="PIRSR613078-1"/>
    </source>
</evidence>
<dbReference type="SMART" id="SM00855">
    <property type="entry name" value="PGAM"/>
    <property type="match status" value="1"/>
</dbReference>
<dbReference type="GO" id="GO:0005829">
    <property type="term" value="C:cytosol"/>
    <property type="evidence" value="ECO:0007669"/>
    <property type="project" value="TreeGrafter"/>
</dbReference>
<dbReference type="OrthoDB" id="354304at2759"/>
<organism evidence="4 5">
    <name type="scientific">Dothidotthia symphoricarpi CBS 119687</name>
    <dbReference type="NCBI Taxonomy" id="1392245"/>
    <lineage>
        <taxon>Eukaryota</taxon>
        <taxon>Fungi</taxon>
        <taxon>Dikarya</taxon>
        <taxon>Ascomycota</taxon>
        <taxon>Pezizomycotina</taxon>
        <taxon>Dothideomycetes</taxon>
        <taxon>Pleosporomycetidae</taxon>
        <taxon>Pleosporales</taxon>
        <taxon>Dothidotthiaceae</taxon>
        <taxon>Dothidotthia</taxon>
    </lineage>
</organism>
<proteinExistence type="predicted"/>
<accession>A0A6A6AI19</accession>
<keyword evidence="1" id="KW-0378">Hydrolase</keyword>
<dbReference type="GO" id="GO:0045820">
    <property type="term" value="P:negative regulation of glycolytic process"/>
    <property type="evidence" value="ECO:0007669"/>
    <property type="project" value="TreeGrafter"/>
</dbReference>
<dbReference type="SUPFAM" id="SSF53254">
    <property type="entry name" value="Phosphoglycerate mutase-like"/>
    <property type="match status" value="1"/>
</dbReference>
<protein>
    <submittedName>
        <fullName evidence="4">Phosphoglycerate mutase-like protein</fullName>
    </submittedName>
</protein>
<dbReference type="Pfam" id="PF00300">
    <property type="entry name" value="His_Phos_1"/>
    <property type="match status" value="1"/>
</dbReference>
<feature type="binding site" evidence="3">
    <location>
        <position position="63"/>
    </location>
    <ligand>
        <name>substrate</name>
    </ligand>
</feature>
<dbReference type="PANTHER" id="PTHR46517:SF1">
    <property type="entry name" value="FRUCTOSE-2,6-BISPHOSPHATASE TIGAR"/>
    <property type="match status" value="1"/>
</dbReference>
<dbReference type="Proteomes" id="UP000799771">
    <property type="component" value="Unassembled WGS sequence"/>
</dbReference>
<reference evidence="4" key="1">
    <citation type="journal article" date="2020" name="Stud. Mycol.">
        <title>101 Dothideomycetes genomes: a test case for predicting lifestyles and emergence of pathogens.</title>
        <authorList>
            <person name="Haridas S."/>
            <person name="Albert R."/>
            <person name="Binder M."/>
            <person name="Bloem J."/>
            <person name="Labutti K."/>
            <person name="Salamov A."/>
            <person name="Andreopoulos B."/>
            <person name="Baker S."/>
            <person name="Barry K."/>
            <person name="Bills G."/>
            <person name="Bluhm B."/>
            <person name="Cannon C."/>
            <person name="Castanera R."/>
            <person name="Culley D."/>
            <person name="Daum C."/>
            <person name="Ezra D."/>
            <person name="Gonzalez J."/>
            <person name="Henrissat B."/>
            <person name="Kuo A."/>
            <person name="Liang C."/>
            <person name="Lipzen A."/>
            <person name="Lutzoni F."/>
            <person name="Magnuson J."/>
            <person name="Mondo S."/>
            <person name="Nolan M."/>
            <person name="Ohm R."/>
            <person name="Pangilinan J."/>
            <person name="Park H.-J."/>
            <person name="Ramirez L."/>
            <person name="Alfaro M."/>
            <person name="Sun H."/>
            <person name="Tritt A."/>
            <person name="Yoshinaga Y."/>
            <person name="Zwiers L.-H."/>
            <person name="Turgeon B."/>
            <person name="Goodwin S."/>
            <person name="Spatafora J."/>
            <person name="Crous P."/>
            <person name="Grigoriev I."/>
        </authorList>
    </citation>
    <scope>NUCLEOTIDE SEQUENCE</scope>
    <source>
        <strain evidence="4">CBS 119687</strain>
    </source>
</reference>
<dbReference type="GO" id="GO:0004331">
    <property type="term" value="F:fructose-2,6-bisphosphate 2-phosphatase activity"/>
    <property type="evidence" value="ECO:0007669"/>
    <property type="project" value="TreeGrafter"/>
</dbReference>
<feature type="active site" description="Proton donor/acceptor" evidence="2">
    <location>
        <position position="99"/>
    </location>
</feature>
<keyword evidence="5" id="KW-1185">Reference proteome</keyword>
<dbReference type="CDD" id="cd07067">
    <property type="entry name" value="HP_PGM_like"/>
    <property type="match status" value="1"/>
</dbReference>
<dbReference type="EMBL" id="ML977503">
    <property type="protein sequence ID" value="KAF2130738.1"/>
    <property type="molecule type" value="Genomic_DNA"/>
</dbReference>
<dbReference type="Gene3D" id="3.40.50.1240">
    <property type="entry name" value="Phosphoglycerate mutase-like"/>
    <property type="match status" value="1"/>
</dbReference>
<dbReference type="AlphaFoldDB" id="A0A6A6AI19"/>
<dbReference type="RefSeq" id="XP_033525125.1">
    <property type="nucleotide sequence ID" value="XM_033669529.1"/>
</dbReference>
<evidence type="ECO:0000313" key="5">
    <source>
        <dbReference type="Proteomes" id="UP000799771"/>
    </source>
</evidence>
<dbReference type="GO" id="GO:0043456">
    <property type="term" value="P:regulation of pentose-phosphate shunt"/>
    <property type="evidence" value="ECO:0007669"/>
    <property type="project" value="TreeGrafter"/>
</dbReference>
<evidence type="ECO:0000313" key="4">
    <source>
        <dbReference type="EMBL" id="KAF2130738.1"/>
    </source>
</evidence>
<dbReference type="InterPro" id="IPR051695">
    <property type="entry name" value="Phosphoglycerate_Mutase"/>
</dbReference>
<dbReference type="GeneID" id="54409961"/>
<dbReference type="InterPro" id="IPR001345">
    <property type="entry name" value="PG/BPGM_mutase_AS"/>
</dbReference>
<feature type="active site" description="Tele-phosphohistidine intermediate" evidence="2">
    <location>
        <position position="12"/>
    </location>
</feature>
<evidence type="ECO:0000256" key="3">
    <source>
        <dbReference type="PIRSR" id="PIRSR613078-2"/>
    </source>
</evidence>
<dbReference type="InterPro" id="IPR029033">
    <property type="entry name" value="His_PPase_superfam"/>
</dbReference>
<feature type="binding site" evidence="3">
    <location>
        <begin position="11"/>
        <end position="18"/>
    </location>
    <ligand>
        <name>substrate</name>
    </ligand>
</feature>
<dbReference type="InterPro" id="IPR013078">
    <property type="entry name" value="His_Pase_superF_clade-1"/>
</dbReference>
<dbReference type="PROSITE" id="PS00175">
    <property type="entry name" value="PG_MUTASE"/>
    <property type="match status" value="1"/>
</dbReference>
<evidence type="ECO:0000256" key="1">
    <source>
        <dbReference type="ARBA" id="ARBA00022801"/>
    </source>
</evidence>